<feature type="non-terminal residue" evidence="11">
    <location>
        <position position="152"/>
    </location>
</feature>
<dbReference type="InterPro" id="IPR002156">
    <property type="entry name" value="RNaseH_domain"/>
</dbReference>
<keyword evidence="1" id="KW-0808">Transferase</keyword>
<protein>
    <submittedName>
        <fullName evidence="11">PO113 protein</fullName>
    </submittedName>
</protein>
<evidence type="ECO:0000313" key="12">
    <source>
        <dbReference type="Proteomes" id="UP000550086"/>
    </source>
</evidence>
<dbReference type="SUPFAM" id="SSF46919">
    <property type="entry name" value="N-terminal Zn binding domain of HIV integrase"/>
    <property type="match status" value="1"/>
</dbReference>
<evidence type="ECO:0000256" key="5">
    <source>
        <dbReference type="ARBA" id="ARBA00022759"/>
    </source>
</evidence>
<dbReference type="GO" id="GO:0004523">
    <property type="term" value="F:RNA-DNA hybrid ribonuclease activity"/>
    <property type="evidence" value="ECO:0007669"/>
    <property type="project" value="InterPro"/>
</dbReference>
<dbReference type="PROSITE" id="PS50876">
    <property type="entry name" value="ZF_INTEGRASE"/>
    <property type="match status" value="1"/>
</dbReference>
<reference evidence="11 12" key="1">
    <citation type="submission" date="2019-09" db="EMBL/GenBank/DDBJ databases">
        <title>Bird 10,000 Genomes (B10K) Project - Family phase.</title>
        <authorList>
            <person name="Zhang G."/>
        </authorList>
    </citation>
    <scope>NUCLEOTIDE SEQUENCE [LARGE SCALE GENOMIC DNA]</scope>
    <source>
        <strain evidence="11">B10K-DU-002-59</strain>
        <tissue evidence="11">Muscle</tissue>
    </source>
</reference>
<dbReference type="Gene3D" id="3.30.420.10">
    <property type="entry name" value="Ribonuclease H-like superfamily/Ribonuclease H"/>
    <property type="match status" value="1"/>
</dbReference>
<feature type="domain" description="Integrase-type" evidence="9">
    <location>
        <begin position="98"/>
        <end position="139"/>
    </location>
</feature>
<keyword evidence="12" id="KW-1185">Reference proteome</keyword>
<keyword evidence="6" id="KW-0378">Hydrolase</keyword>
<feature type="domain" description="RNase H type-1" evidence="10">
    <location>
        <begin position="1"/>
        <end position="95"/>
    </location>
</feature>
<evidence type="ECO:0000256" key="7">
    <source>
        <dbReference type="ARBA" id="ARBA00022918"/>
    </source>
</evidence>
<evidence type="ECO:0000256" key="3">
    <source>
        <dbReference type="ARBA" id="ARBA00022722"/>
    </source>
</evidence>
<dbReference type="InterPro" id="IPR017856">
    <property type="entry name" value="Integrase-like_N"/>
</dbReference>
<dbReference type="InterPro" id="IPR012337">
    <property type="entry name" value="RNaseH-like_sf"/>
</dbReference>
<sequence>LLPDAVVRVFQKWDLPINIVTDSAYVAGPVPHLENACLKEVSNLLFFALLSKLLQLLNHRQHPYFIIHIPAHTTLPGPLAGGNCHADQLTLRIQVVLSTVEQARISHAFFHQNACALQKAFSLTVSQAQDTVAACLDCQRFYVNSSSSGVNP</sequence>
<keyword evidence="8" id="KW-0862">Zinc</keyword>
<dbReference type="SUPFAM" id="SSF53098">
    <property type="entry name" value="Ribonuclease H-like"/>
    <property type="match status" value="1"/>
</dbReference>
<dbReference type="OrthoDB" id="9395371at2759"/>
<dbReference type="Pfam" id="PF02022">
    <property type="entry name" value="Integrase_Zn"/>
    <property type="match status" value="1"/>
</dbReference>
<evidence type="ECO:0000259" key="10">
    <source>
        <dbReference type="PROSITE" id="PS50879"/>
    </source>
</evidence>
<dbReference type="PANTHER" id="PTHR41694">
    <property type="entry name" value="ENDOGENOUS RETROVIRUS GROUP K MEMBER POL PROTEIN"/>
    <property type="match status" value="1"/>
</dbReference>
<dbReference type="GO" id="GO:0008270">
    <property type="term" value="F:zinc ion binding"/>
    <property type="evidence" value="ECO:0007669"/>
    <property type="project" value="UniProtKB-KW"/>
</dbReference>
<keyword evidence="2" id="KW-0548">Nucleotidyltransferase</keyword>
<dbReference type="InterPro" id="IPR036397">
    <property type="entry name" value="RNaseH_sf"/>
</dbReference>
<dbReference type="PROSITE" id="PS50879">
    <property type="entry name" value="RNASE_H_1"/>
    <property type="match status" value="1"/>
</dbReference>
<evidence type="ECO:0000256" key="1">
    <source>
        <dbReference type="ARBA" id="ARBA00022679"/>
    </source>
</evidence>
<keyword evidence="4" id="KW-0479">Metal-binding</keyword>
<evidence type="ECO:0000259" key="9">
    <source>
        <dbReference type="PROSITE" id="PS50876"/>
    </source>
</evidence>
<dbReference type="PANTHER" id="PTHR41694:SF3">
    <property type="entry name" value="RNA-DIRECTED DNA POLYMERASE-RELATED"/>
    <property type="match status" value="1"/>
</dbReference>
<gene>
    <name evidence="11" type="primary">Hervk_0</name>
    <name evidence="11" type="ORF">JACJAC_R14377</name>
</gene>
<proteinExistence type="predicted"/>
<dbReference type="Gene3D" id="1.10.10.200">
    <property type="match status" value="1"/>
</dbReference>
<evidence type="ECO:0000313" key="11">
    <source>
        <dbReference type="EMBL" id="NXS97518.1"/>
    </source>
</evidence>
<comment type="caution">
    <text evidence="11">The sequence shown here is derived from an EMBL/GenBank/DDBJ whole genome shotgun (WGS) entry which is preliminary data.</text>
</comment>
<evidence type="ECO:0000256" key="8">
    <source>
        <dbReference type="PROSITE-ProRule" id="PRU00450"/>
    </source>
</evidence>
<keyword evidence="3" id="KW-0540">Nuclease</keyword>
<dbReference type="Proteomes" id="UP000550086">
    <property type="component" value="Unassembled WGS sequence"/>
</dbReference>
<accession>A0A7L2YSD7</accession>
<keyword evidence="5" id="KW-0255">Endonuclease</keyword>
<dbReference type="AlphaFoldDB" id="A0A7L2YSD7"/>
<organism evidence="11 12">
    <name type="scientific">Jacana jacana</name>
    <name type="common">Wattled jacana</name>
    <name type="synonym">Parra jacana</name>
    <dbReference type="NCBI Taxonomy" id="54508"/>
    <lineage>
        <taxon>Eukaryota</taxon>
        <taxon>Metazoa</taxon>
        <taxon>Chordata</taxon>
        <taxon>Craniata</taxon>
        <taxon>Vertebrata</taxon>
        <taxon>Euteleostomi</taxon>
        <taxon>Archelosauria</taxon>
        <taxon>Archosauria</taxon>
        <taxon>Dinosauria</taxon>
        <taxon>Saurischia</taxon>
        <taxon>Theropoda</taxon>
        <taxon>Coelurosauria</taxon>
        <taxon>Aves</taxon>
        <taxon>Neognathae</taxon>
        <taxon>Neoaves</taxon>
        <taxon>Charadriiformes</taxon>
        <taxon>Jacanidae</taxon>
        <taxon>Jacana</taxon>
    </lineage>
</organism>
<dbReference type="GO" id="GO:0035613">
    <property type="term" value="F:RNA stem-loop binding"/>
    <property type="evidence" value="ECO:0007669"/>
    <property type="project" value="TreeGrafter"/>
</dbReference>
<dbReference type="InterPro" id="IPR003308">
    <property type="entry name" value="Integrase_Zn-bd_dom_N"/>
</dbReference>
<evidence type="ECO:0000256" key="4">
    <source>
        <dbReference type="ARBA" id="ARBA00022723"/>
    </source>
</evidence>
<evidence type="ECO:0000256" key="2">
    <source>
        <dbReference type="ARBA" id="ARBA00022695"/>
    </source>
</evidence>
<keyword evidence="7" id="KW-0695">RNA-directed DNA polymerase</keyword>
<feature type="non-terminal residue" evidence="11">
    <location>
        <position position="1"/>
    </location>
</feature>
<evidence type="ECO:0000256" key="6">
    <source>
        <dbReference type="ARBA" id="ARBA00022801"/>
    </source>
</evidence>
<keyword evidence="8" id="KW-0863">Zinc-finger</keyword>
<name>A0A7L2YSD7_JACJC</name>
<dbReference type="GO" id="GO:0003964">
    <property type="term" value="F:RNA-directed DNA polymerase activity"/>
    <property type="evidence" value="ECO:0007669"/>
    <property type="project" value="UniProtKB-KW"/>
</dbReference>
<dbReference type="EMBL" id="VZTM01022373">
    <property type="protein sequence ID" value="NXS97518.1"/>
    <property type="molecule type" value="Genomic_DNA"/>
</dbReference>